<gene>
    <name evidence="12" type="ORF">A9A72_1241232</name>
</gene>
<comment type="caution">
    <text evidence="12">The sequence shown here is derived from an EMBL/GenBank/DDBJ whole genome shotgun (WGS) entry which is preliminary data.</text>
</comment>
<proteinExistence type="inferred from homology"/>
<dbReference type="GO" id="GO:0015627">
    <property type="term" value="C:type II protein secretion system complex"/>
    <property type="evidence" value="ECO:0007669"/>
    <property type="project" value="InterPro"/>
</dbReference>
<keyword evidence="7" id="KW-1133">Transmembrane helix</keyword>
<dbReference type="NCBIfam" id="TIGR02532">
    <property type="entry name" value="IV_pilin_GFxxxE"/>
    <property type="match status" value="1"/>
</dbReference>
<evidence type="ECO:0000256" key="9">
    <source>
        <dbReference type="ARBA" id="ARBA00025772"/>
    </source>
</evidence>
<keyword evidence="3" id="KW-1003">Cell membrane</keyword>
<evidence type="ECO:0000313" key="12">
    <source>
        <dbReference type="EMBL" id="TYP62474.1"/>
    </source>
</evidence>
<evidence type="ECO:0000256" key="10">
    <source>
        <dbReference type="ARBA" id="ARBA00030775"/>
    </source>
</evidence>
<evidence type="ECO:0000256" key="7">
    <source>
        <dbReference type="ARBA" id="ARBA00022989"/>
    </source>
</evidence>
<dbReference type="RefSeq" id="WP_148927010.1">
    <property type="nucleotide sequence ID" value="NZ_VNHQ01000014.1"/>
</dbReference>
<evidence type="ECO:0000256" key="8">
    <source>
        <dbReference type="ARBA" id="ARBA00023136"/>
    </source>
</evidence>
<dbReference type="SUPFAM" id="SSF54523">
    <property type="entry name" value="Pili subunits"/>
    <property type="match status" value="1"/>
</dbReference>
<comment type="similarity">
    <text evidence="9">Belongs to the GSP H family.</text>
</comment>
<evidence type="ECO:0000256" key="4">
    <source>
        <dbReference type="ARBA" id="ARBA00022481"/>
    </source>
</evidence>
<dbReference type="InterPro" id="IPR045584">
    <property type="entry name" value="Pilin-like"/>
</dbReference>
<accession>A0A5S5B6B1</accession>
<dbReference type="Proteomes" id="UP000324282">
    <property type="component" value="Unassembled WGS sequence"/>
</dbReference>
<dbReference type="Gene3D" id="3.55.40.10">
    <property type="entry name" value="minor pseudopilin epsh domain"/>
    <property type="match status" value="1"/>
</dbReference>
<comment type="subcellular location">
    <subcellularLocation>
        <location evidence="1">Cell inner membrane</location>
        <topology evidence="1">Single-pass membrane protein</topology>
    </subcellularLocation>
</comment>
<dbReference type="AlphaFoldDB" id="A0A5S5B6B1"/>
<organism evidence="12 13">
    <name type="scientific">Stutzerimonas stutzeri</name>
    <name type="common">Pseudomonas stutzeri</name>
    <dbReference type="NCBI Taxonomy" id="316"/>
    <lineage>
        <taxon>Bacteria</taxon>
        <taxon>Pseudomonadati</taxon>
        <taxon>Pseudomonadota</taxon>
        <taxon>Gammaproteobacteria</taxon>
        <taxon>Pseudomonadales</taxon>
        <taxon>Pseudomonadaceae</taxon>
        <taxon>Stutzerimonas</taxon>
    </lineage>
</organism>
<keyword evidence="6" id="KW-0812">Transmembrane</keyword>
<dbReference type="GO" id="GO:0005886">
    <property type="term" value="C:plasma membrane"/>
    <property type="evidence" value="ECO:0007669"/>
    <property type="project" value="UniProtKB-SubCell"/>
</dbReference>
<evidence type="ECO:0000256" key="6">
    <source>
        <dbReference type="ARBA" id="ARBA00022692"/>
    </source>
</evidence>
<dbReference type="EMBL" id="VNHQ01000014">
    <property type="protein sequence ID" value="TYP62474.1"/>
    <property type="molecule type" value="Genomic_DNA"/>
</dbReference>
<feature type="domain" description="General secretion pathway GspH" evidence="11">
    <location>
        <begin position="42"/>
        <end position="152"/>
    </location>
</feature>
<dbReference type="OrthoDB" id="5732776at2"/>
<dbReference type="Pfam" id="PF12019">
    <property type="entry name" value="GspH"/>
    <property type="match status" value="1"/>
</dbReference>
<keyword evidence="8" id="KW-0472">Membrane</keyword>
<evidence type="ECO:0000259" key="11">
    <source>
        <dbReference type="Pfam" id="PF12019"/>
    </source>
</evidence>
<keyword evidence="5" id="KW-0997">Cell inner membrane</keyword>
<reference evidence="12 13" key="1">
    <citation type="submission" date="2019-07" db="EMBL/GenBank/DDBJ databases">
        <title>Deep subsurface shale carbon reservoir microbial communities from Ohio and West Virginia, USA.</title>
        <authorList>
            <person name="Wrighton K."/>
        </authorList>
    </citation>
    <scope>NUCLEOTIDE SEQUENCE [LARGE SCALE GENOMIC DNA]</scope>
    <source>
        <strain evidence="12 13">NP_8Ht</strain>
    </source>
</reference>
<sequence>MKPSGFTLFELLITLSVLSITLSIAIPQLRDTLVQAEVDSTSQQLLASISRTRHEAIKRNAFVVMRARGQWENGWEIFEDQNQNAARDAGEMLLFTHTKQSKLRIQGNSTLSSYIGYGSTGRSRQASGAFLAGSLLVCGPKQTKKIIVNAGGRVRVDGLQSVECSN</sequence>
<dbReference type="InterPro" id="IPR022346">
    <property type="entry name" value="T2SS_GspH"/>
</dbReference>
<name>A0A5S5B6B1_STUST</name>
<dbReference type="GO" id="GO:0015628">
    <property type="term" value="P:protein secretion by the type II secretion system"/>
    <property type="evidence" value="ECO:0007669"/>
    <property type="project" value="InterPro"/>
</dbReference>
<evidence type="ECO:0000256" key="3">
    <source>
        <dbReference type="ARBA" id="ARBA00022475"/>
    </source>
</evidence>
<dbReference type="Pfam" id="PF07963">
    <property type="entry name" value="N_methyl"/>
    <property type="match status" value="1"/>
</dbReference>
<evidence type="ECO:0000256" key="2">
    <source>
        <dbReference type="ARBA" id="ARBA00021549"/>
    </source>
</evidence>
<evidence type="ECO:0000256" key="1">
    <source>
        <dbReference type="ARBA" id="ARBA00004377"/>
    </source>
</evidence>
<evidence type="ECO:0000313" key="13">
    <source>
        <dbReference type="Proteomes" id="UP000324282"/>
    </source>
</evidence>
<dbReference type="InterPro" id="IPR012902">
    <property type="entry name" value="N_methyl_site"/>
</dbReference>
<keyword evidence="4" id="KW-0488">Methylation</keyword>
<protein>
    <recommendedName>
        <fullName evidence="2">Type II secretion system protein H</fullName>
    </recommendedName>
    <alternativeName>
        <fullName evidence="10">General secretion pathway protein H</fullName>
    </alternativeName>
</protein>
<evidence type="ECO:0000256" key="5">
    <source>
        <dbReference type="ARBA" id="ARBA00022519"/>
    </source>
</evidence>